<name>A0ACC1J3J6_9FUNG</name>
<organism evidence="1 2">
    <name type="scientific">Linderina macrospora</name>
    <dbReference type="NCBI Taxonomy" id="4868"/>
    <lineage>
        <taxon>Eukaryota</taxon>
        <taxon>Fungi</taxon>
        <taxon>Fungi incertae sedis</taxon>
        <taxon>Zoopagomycota</taxon>
        <taxon>Kickxellomycotina</taxon>
        <taxon>Kickxellomycetes</taxon>
        <taxon>Kickxellales</taxon>
        <taxon>Kickxellaceae</taxon>
        <taxon>Linderina</taxon>
    </lineage>
</organism>
<dbReference type="EMBL" id="JANBPW010003923">
    <property type="protein sequence ID" value="KAJ1936329.1"/>
    <property type="molecule type" value="Genomic_DNA"/>
</dbReference>
<evidence type="ECO:0000313" key="1">
    <source>
        <dbReference type="EMBL" id="KAJ1936329.1"/>
    </source>
</evidence>
<sequence length="522" mass="57442">MTTRSRTGNAANIVMHTPPRKRPATEVLEGSPAAKRTTTISQYFAAAKSPRKQTAVPKSTKLIVPPIQTSDTTKEVKEIEESVELEEKKEAAVVAAAEQQIEKSAAELKKSLDARAEALLTRLRNRPAVTKPEPAGARLEETRAIQEELRTRRAPTCPASPPPAASIFETVPDDKTAQVKSLARGFVHMPLRNLRLSSELAKLDSLFQSLEHAVLFQQSQSVVYHRVRKAVETMARRTFGWRELGQILSVFPEAYTYEPTEIVHNGCRVMSVVLTPNVNGMAQAVEMENRRSEFHSRLAARVVEAHRLFLIQRGVAGEIAAKAKSLHREFDVETVPAVVPVVLPPQKQLECQNPGALATFNKDRLKHLLASAKPQSSVPAINAKVPPPATLSLPTTAPSPEEKKKASVSASEPAAATNPQKSEEKPTVRAQSLLERIRAKQKAKDQALATSRVVPLHTRAMHGRLPGLVESLSFLFYAERRSVMPFYFVAEKLAEAKGLDKADLAKHLVSLCRFLPAWCSVL</sequence>
<keyword evidence="2" id="KW-1185">Reference proteome</keyword>
<accession>A0ACC1J3J6</accession>
<evidence type="ECO:0000313" key="2">
    <source>
        <dbReference type="Proteomes" id="UP001150603"/>
    </source>
</evidence>
<gene>
    <name evidence="1" type="ORF">FBU59_005089</name>
</gene>
<dbReference type="Proteomes" id="UP001150603">
    <property type="component" value="Unassembled WGS sequence"/>
</dbReference>
<reference evidence="1" key="1">
    <citation type="submission" date="2022-07" db="EMBL/GenBank/DDBJ databases">
        <title>Phylogenomic reconstructions and comparative analyses of Kickxellomycotina fungi.</title>
        <authorList>
            <person name="Reynolds N.K."/>
            <person name="Stajich J.E."/>
            <person name="Barry K."/>
            <person name="Grigoriev I.V."/>
            <person name="Crous P."/>
            <person name="Smith M.E."/>
        </authorList>
    </citation>
    <scope>NUCLEOTIDE SEQUENCE</scope>
    <source>
        <strain evidence="1">NRRL 5244</strain>
    </source>
</reference>
<comment type="caution">
    <text evidence="1">The sequence shown here is derived from an EMBL/GenBank/DDBJ whole genome shotgun (WGS) entry which is preliminary data.</text>
</comment>
<protein>
    <submittedName>
        <fullName evidence="1">Uncharacterized protein</fullName>
    </submittedName>
</protein>
<proteinExistence type="predicted"/>
<feature type="non-terminal residue" evidence="1">
    <location>
        <position position="522"/>
    </location>
</feature>